<evidence type="ECO:0000313" key="3">
    <source>
        <dbReference type="EMBL" id="OAD04431.1"/>
    </source>
</evidence>
<name>A0A168M5Y4_MUCCL</name>
<accession>A0A168M5Y4</accession>
<evidence type="ECO:0000313" key="4">
    <source>
        <dbReference type="Proteomes" id="UP000077051"/>
    </source>
</evidence>
<keyword evidence="4" id="KW-1185">Reference proteome</keyword>
<feature type="coiled-coil region" evidence="1">
    <location>
        <begin position="65"/>
        <end position="118"/>
    </location>
</feature>
<evidence type="ECO:0008006" key="5">
    <source>
        <dbReference type="Google" id="ProtNLM"/>
    </source>
</evidence>
<sequence>MSQNQEEFQFLGGAGANDRQDIIMGGDASGSNQQIDSPVSAGSDMASRESNTVAATGTAPAGSAIDVLKTRIREARKRLNALYTQDNDDTLDNALNAAGEIARRIAKYNNHLEALQTKDDPIKPVNLRDIPRFQLDGQAKHFEEHPSFKSLEHFFSTFETVLSASGNNIEAVWKRYIQVSMHFTYKTWVHNNLLRCSSWLEAKALFVKHYGTTINTLERISELFRMHMEDEDTLRGYTNRFTQYVQEAGFPLESHTLAKFYQSSLLQRNQQQLMTIDEIYECVLPILFVADEQNRGRKPRSGSGFGSPGSNGKRKATDFDVRPRDERAVTGFYCAKHGGNRAKHNTAECRSNIGKLNYGSLNNRPNRATSTATRSAAQPRGLAHTCAEYPAAWKKESEATENINVHSVKTSVGSTSNLGPSLADTDNIVDADVTMEEIDRYLDDDPEDENEAEKSSLDSDFIEDLGDFDVLLPGVDTLCQLRIGLTGVAHKF</sequence>
<organism evidence="3 4">
    <name type="scientific">Mucor lusitanicus CBS 277.49</name>
    <dbReference type="NCBI Taxonomy" id="747725"/>
    <lineage>
        <taxon>Eukaryota</taxon>
        <taxon>Fungi</taxon>
        <taxon>Fungi incertae sedis</taxon>
        <taxon>Mucoromycota</taxon>
        <taxon>Mucoromycotina</taxon>
        <taxon>Mucoromycetes</taxon>
        <taxon>Mucorales</taxon>
        <taxon>Mucorineae</taxon>
        <taxon>Mucoraceae</taxon>
        <taxon>Mucor</taxon>
    </lineage>
</organism>
<dbReference type="Proteomes" id="UP000077051">
    <property type="component" value="Unassembled WGS sequence"/>
</dbReference>
<dbReference type="VEuPathDB" id="FungiDB:MUCCIDRAFT_108253"/>
<feature type="region of interest" description="Disordered" evidence="2">
    <location>
        <begin position="295"/>
        <end position="320"/>
    </location>
</feature>
<reference evidence="3 4" key="1">
    <citation type="submission" date="2015-06" db="EMBL/GenBank/DDBJ databases">
        <title>Expansion of signal transduction pathways in fungi by whole-genome duplication.</title>
        <authorList>
            <consortium name="DOE Joint Genome Institute"/>
            <person name="Corrochano L.M."/>
            <person name="Kuo A."/>
            <person name="Marcet-Houben M."/>
            <person name="Polaino S."/>
            <person name="Salamov A."/>
            <person name="Villalobos J.M."/>
            <person name="Alvarez M.I."/>
            <person name="Avalos J."/>
            <person name="Benito E.P."/>
            <person name="Benoit I."/>
            <person name="Burger G."/>
            <person name="Camino L.P."/>
            <person name="Canovas D."/>
            <person name="Cerda-Olmedo E."/>
            <person name="Cheng J.-F."/>
            <person name="Dominguez A."/>
            <person name="Elias M."/>
            <person name="Eslava A.P."/>
            <person name="Glaser F."/>
            <person name="Grimwood J."/>
            <person name="Gutierrez G."/>
            <person name="Heitman J."/>
            <person name="Henrissat B."/>
            <person name="Iturriaga E.A."/>
            <person name="Lang B.F."/>
            <person name="Lavin J.L."/>
            <person name="Lee S."/>
            <person name="Li W."/>
            <person name="Lindquist E."/>
            <person name="Lopez-Garcia S."/>
            <person name="Luque E.M."/>
            <person name="Marcos A.T."/>
            <person name="Martin J."/>
            <person name="Mccluskey K."/>
            <person name="Medina H.R."/>
            <person name="Miralles-Duran A."/>
            <person name="Miyazaki A."/>
            <person name="Munoz-Torres E."/>
            <person name="Oguiza J.A."/>
            <person name="Ohm R."/>
            <person name="Olmedo M."/>
            <person name="Orejas M."/>
            <person name="Ortiz-Castellanos L."/>
            <person name="Pisabarro A.G."/>
            <person name="Rodriguez-Romero J."/>
            <person name="Ruiz-Herrera J."/>
            <person name="Ruiz-Vazquez R."/>
            <person name="Sanz C."/>
            <person name="Schackwitz W."/>
            <person name="Schmutz J."/>
            <person name="Shahriari M."/>
            <person name="Shelest E."/>
            <person name="Silva-Franco F."/>
            <person name="Soanes D."/>
            <person name="Syed K."/>
            <person name="Tagua V.G."/>
            <person name="Talbot N.J."/>
            <person name="Thon M."/>
            <person name="De Vries R.P."/>
            <person name="Wiebenga A."/>
            <person name="Yadav J.S."/>
            <person name="Braun E.L."/>
            <person name="Baker S."/>
            <person name="Garre V."/>
            <person name="Horwitz B."/>
            <person name="Torres-Martinez S."/>
            <person name="Idnurm A."/>
            <person name="Herrera-Estrella A."/>
            <person name="Gabaldon T."/>
            <person name="Grigoriev I.V."/>
        </authorList>
    </citation>
    <scope>NUCLEOTIDE SEQUENCE [LARGE SCALE GENOMIC DNA]</scope>
    <source>
        <strain evidence="3 4">CBS 277.49</strain>
    </source>
</reference>
<feature type="compositionally biased region" description="Low complexity" evidence="2">
    <location>
        <begin position="362"/>
        <end position="379"/>
    </location>
</feature>
<feature type="region of interest" description="Disordered" evidence="2">
    <location>
        <begin position="1"/>
        <end position="57"/>
    </location>
</feature>
<feature type="region of interest" description="Disordered" evidence="2">
    <location>
        <begin position="360"/>
        <end position="379"/>
    </location>
</feature>
<dbReference type="AlphaFoldDB" id="A0A168M5Y4"/>
<proteinExistence type="predicted"/>
<dbReference type="EMBL" id="AMYB01000003">
    <property type="protein sequence ID" value="OAD04431.1"/>
    <property type="molecule type" value="Genomic_DNA"/>
</dbReference>
<dbReference type="STRING" id="747725.A0A168M5Y4"/>
<evidence type="ECO:0000256" key="2">
    <source>
        <dbReference type="SAM" id="MobiDB-lite"/>
    </source>
</evidence>
<comment type="caution">
    <text evidence="3">The sequence shown here is derived from an EMBL/GenBank/DDBJ whole genome shotgun (WGS) entry which is preliminary data.</text>
</comment>
<keyword evidence="1" id="KW-0175">Coiled coil</keyword>
<evidence type="ECO:0000256" key="1">
    <source>
        <dbReference type="SAM" id="Coils"/>
    </source>
</evidence>
<protein>
    <recommendedName>
        <fullName evidence="5">Retrotransposon gag domain-containing protein</fullName>
    </recommendedName>
</protein>
<dbReference type="OrthoDB" id="2246324at2759"/>
<gene>
    <name evidence="3" type="ORF">MUCCIDRAFT_108253</name>
</gene>